<evidence type="ECO:0000313" key="5">
    <source>
        <dbReference type="Proteomes" id="UP000005877"/>
    </source>
</evidence>
<dbReference type="SUPFAM" id="SSF55729">
    <property type="entry name" value="Acyl-CoA N-acyltransferases (Nat)"/>
    <property type="match status" value="1"/>
</dbReference>
<dbReference type="InterPro" id="IPR000182">
    <property type="entry name" value="GNAT_dom"/>
</dbReference>
<dbReference type="InterPro" id="IPR016181">
    <property type="entry name" value="Acyl_CoA_acyltransferase"/>
</dbReference>
<evidence type="ECO:0000256" key="2">
    <source>
        <dbReference type="ARBA" id="ARBA00023315"/>
    </source>
</evidence>
<dbReference type="PATRIC" id="fig|1110509.7.peg.1870"/>
<organism evidence="4 5">
    <name type="scientific">Methanothrix harundinacea (strain 6Ac)</name>
    <name type="common">Methanosaeta harundinacea</name>
    <dbReference type="NCBI Taxonomy" id="1110509"/>
    <lineage>
        <taxon>Archaea</taxon>
        <taxon>Methanobacteriati</taxon>
        <taxon>Methanobacteriota</taxon>
        <taxon>Stenosarchaea group</taxon>
        <taxon>Methanomicrobia</taxon>
        <taxon>Methanotrichales</taxon>
        <taxon>Methanotrichaceae</taxon>
        <taxon>Methanothrix</taxon>
    </lineage>
</organism>
<keyword evidence="1 4" id="KW-0808">Transferase</keyword>
<evidence type="ECO:0000313" key="4">
    <source>
        <dbReference type="EMBL" id="AET65041.1"/>
    </source>
</evidence>
<dbReference type="GO" id="GO:0016747">
    <property type="term" value="F:acyltransferase activity, transferring groups other than amino-acyl groups"/>
    <property type="evidence" value="ECO:0007669"/>
    <property type="project" value="InterPro"/>
</dbReference>
<evidence type="ECO:0000256" key="1">
    <source>
        <dbReference type="ARBA" id="ARBA00022679"/>
    </source>
</evidence>
<evidence type="ECO:0000259" key="3">
    <source>
        <dbReference type="PROSITE" id="PS51186"/>
    </source>
</evidence>
<protein>
    <submittedName>
        <fullName evidence="4">GCN5-related N-acetyltransferase</fullName>
    </submittedName>
</protein>
<dbReference type="RefSeq" id="WP_014587222.1">
    <property type="nucleotide sequence ID" value="NC_017527.1"/>
</dbReference>
<proteinExistence type="predicted"/>
<dbReference type="OrthoDB" id="11597at2157"/>
<dbReference type="AlphaFoldDB" id="G7WQ10"/>
<dbReference type="GeneID" id="25395427"/>
<dbReference type="KEGG" id="mhi:Mhar_1683"/>
<gene>
    <name evidence="4" type="ordered locus">Mhar_1683</name>
</gene>
<dbReference type="CDD" id="cd04301">
    <property type="entry name" value="NAT_SF"/>
    <property type="match status" value="1"/>
</dbReference>
<dbReference type="PROSITE" id="PS51186">
    <property type="entry name" value="GNAT"/>
    <property type="match status" value="1"/>
</dbReference>
<dbReference type="InterPro" id="IPR050832">
    <property type="entry name" value="Bact_Acetyltransf"/>
</dbReference>
<keyword evidence="5" id="KW-1185">Reference proteome</keyword>
<dbReference type="PANTHER" id="PTHR43877">
    <property type="entry name" value="AMINOALKYLPHOSPHONATE N-ACETYLTRANSFERASE-RELATED-RELATED"/>
    <property type="match status" value="1"/>
</dbReference>
<dbReference type="Proteomes" id="UP000005877">
    <property type="component" value="Chromosome"/>
</dbReference>
<accession>G7WQ10</accession>
<dbReference type="Gene3D" id="3.40.630.30">
    <property type="match status" value="1"/>
</dbReference>
<dbReference type="HOGENOM" id="CLU_137734_0_0_2"/>
<sequence length="163" mass="18277">MIEYAFRDAEEEDIPKIINLLNETIVEVYGKILPEDRLKPWAEGEQLSSDVNNSWQNMIVAEKAGVLVAVAARFDDLVGLVWVHPAHQRGGIGSVLLDIIETEIKKSGYGMAKLACFSDNKRAIRFYLDKGWNLLSEEMNEEAGASEMIMTKMLKKDGLCGEE</sequence>
<name>G7WQ10_METH6</name>
<keyword evidence="2" id="KW-0012">Acyltransferase</keyword>
<reference evidence="4 5" key="1">
    <citation type="journal article" date="2012" name="PLoS ONE">
        <title>The genome characteristics and predicted function of methyl-group oxidation pathway in the obligate aceticlastic methanogens, Methanosaeta spp.</title>
        <authorList>
            <person name="Zhu J."/>
            <person name="Zheng H."/>
            <person name="Ai G."/>
            <person name="Zhang G."/>
            <person name="Liu D."/>
            <person name="Liu X."/>
            <person name="Dong X."/>
        </authorList>
    </citation>
    <scope>NUCLEOTIDE SEQUENCE [LARGE SCALE GENOMIC DNA]</scope>
    <source>
        <strain evidence="4 5">6Ac</strain>
    </source>
</reference>
<dbReference type="EMBL" id="CP003117">
    <property type="protein sequence ID" value="AET65041.1"/>
    <property type="molecule type" value="Genomic_DNA"/>
</dbReference>
<dbReference type="Pfam" id="PF00583">
    <property type="entry name" value="Acetyltransf_1"/>
    <property type="match status" value="1"/>
</dbReference>
<feature type="domain" description="N-acetyltransferase" evidence="3">
    <location>
        <begin position="4"/>
        <end position="155"/>
    </location>
</feature>